<organism evidence="2 3">
    <name type="scientific">Chryseobacterium kimseyorum</name>
    <dbReference type="NCBI Taxonomy" id="2984028"/>
    <lineage>
        <taxon>Bacteria</taxon>
        <taxon>Pseudomonadati</taxon>
        <taxon>Bacteroidota</taxon>
        <taxon>Flavobacteriia</taxon>
        <taxon>Flavobacteriales</taxon>
        <taxon>Weeksellaceae</taxon>
        <taxon>Chryseobacterium group</taxon>
        <taxon>Chryseobacterium</taxon>
    </lineage>
</organism>
<comment type="caution">
    <text evidence="2">The sequence shown here is derived from an EMBL/GenBank/DDBJ whole genome shotgun (WGS) entry which is preliminary data.</text>
</comment>
<dbReference type="EMBL" id="JAPDHW010000038">
    <property type="protein sequence ID" value="MCW3170849.1"/>
    <property type="molecule type" value="Genomic_DNA"/>
</dbReference>
<reference evidence="2" key="1">
    <citation type="submission" date="2022-10" db="EMBL/GenBank/DDBJ databases">
        <title>Chryseobacterium babae sp. nov. isolated from the gut of the beetle Oryctes rhinoceros, and Chryseobacterium kimseyorum sp. nov., isolated from a stick insect rearing cage.</title>
        <authorList>
            <person name="Shelomi M."/>
            <person name="Han C.-J."/>
            <person name="Chen W.-M."/>
            <person name="Chen H.-K."/>
            <person name="Liaw S.-J."/>
            <person name="Muhle E."/>
            <person name="Clermont D."/>
        </authorList>
    </citation>
    <scope>NUCLEOTIDE SEQUENCE</scope>
    <source>
        <strain evidence="2">09-1422</strain>
    </source>
</reference>
<evidence type="ECO:0000259" key="1">
    <source>
        <dbReference type="Pfam" id="PF02463"/>
    </source>
</evidence>
<gene>
    <name evidence="2" type="ORF">OMO38_20170</name>
</gene>
<dbReference type="InterPro" id="IPR027417">
    <property type="entry name" value="P-loop_NTPase"/>
</dbReference>
<dbReference type="Pfam" id="PF02463">
    <property type="entry name" value="SMC_N"/>
    <property type="match status" value="1"/>
</dbReference>
<evidence type="ECO:0000313" key="3">
    <source>
        <dbReference type="Proteomes" id="UP001163731"/>
    </source>
</evidence>
<keyword evidence="3" id="KW-1185">Reference proteome</keyword>
<dbReference type="PANTHER" id="PTHR32182:SF22">
    <property type="entry name" value="ATP-DEPENDENT ENDONUCLEASE, OLD FAMILY-RELATED"/>
    <property type="match status" value="1"/>
</dbReference>
<name>A0ABT3I443_9FLAO</name>
<sequence>MKKITKIELDNFKAYAKKQSINIQGKNLLVYGENGAGKSSLYKSINSFFRNSFEDINFEKNIYNETEHGNVLIEFGNYVNDAIDESSLEEYRFSSYVSNNKIKFIQEASLIKGFLDYTDLLKIYLKSTTDDNLFSLIVENLLKDFIPLVAGSTTSIGKSYNDITNDILKRPRTRRERVHKNGIFRLTLFQTDLKGTLDRIFEKVNELLSQYFGYDDLVLSYVLDPITISYGRFGKRSWKLHKNLELVLEKNGVPLGASYKEKLNEARLSSIAICIYLSSLILYPRSSDLKLLYLDDIFVGLDSSNRLPILEIIKNCFGDFQVFISTYDKSFFNIAKLKLSTQNWTSAEFYIGHHKIGDKDIDLPIMTYSKSDYDKARYHLYNSIPDYPASANYFRKSIESLFINNFPTFVLRDGEFISVDSYRLSQIFKLVLNFLSNCGELITEIEELREYMYILLHPLSHYQIDATEYKTDLVNIDKLIQKLIVTLPSLNLKKRYRFILERNCRIKLVLYCNPRKKHVYMLKADEDLIYDKQNKRFLNCKLFAYEMYNVDENDIVTSTPFKPNRNSSQFFYNSIEHAYSQISYYLMNEEPNLISDVDYIQSFKVLKGENWKKVF</sequence>
<accession>A0ABT3I443</accession>
<proteinExistence type="predicted"/>
<dbReference type="Gene3D" id="3.40.50.300">
    <property type="entry name" value="P-loop containing nucleotide triphosphate hydrolases"/>
    <property type="match status" value="1"/>
</dbReference>
<dbReference type="GO" id="GO:0005524">
    <property type="term" value="F:ATP binding"/>
    <property type="evidence" value="ECO:0007669"/>
    <property type="project" value="UniProtKB-KW"/>
</dbReference>
<dbReference type="Proteomes" id="UP001163731">
    <property type="component" value="Unassembled WGS sequence"/>
</dbReference>
<protein>
    <submittedName>
        <fullName evidence="2">ATP-binding protein</fullName>
    </submittedName>
</protein>
<dbReference type="RefSeq" id="WP_264751977.1">
    <property type="nucleotide sequence ID" value="NZ_JAPDHW010000038.1"/>
</dbReference>
<keyword evidence="2" id="KW-0547">Nucleotide-binding</keyword>
<dbReference type="InterPro" id="IPR003395">
    <property type="entry name" value="RecF/RecN/SMC_N"/>
</dbReference>
<dbReference type="SUPFAM" id="SSF52540">
    <property type="entry name" value="P-loop containing nucleoside triphosphate hydrolases"/>
    <property type="match status" value="1"/>
</dbReference>
<dbReference type="PANTHER" id="PTHR32182">
    <property type="entry name" value="DNA REPLICATION AND REPAIR PROTEIN RECF"/>
    <property type="match status" value="1"/>
</dbReference>
<keyword evidence="2" id="KW-0067">ATP-binding</keyword>
<feature type="domain" description="RecF/RecN/SMC N-terminal" evidence="1">
    <location>
        <begin position="4"/>
        <end position="336"/>
    </location>
</feature>
<evidence type="ECO:0000313" key="2">
    <source>
        <dbReference type="EMBL" id="MCW3170849.1"/>
    </source>
</evidence>